<feature type="region of interest" description="Disordered" evidence="2">
    <location>
        <begin position="231"/>
        <end position="261"/>
    </location>
</feature>
<organism evidence="4 5">
    <name type="scientific">Macrostomum lignano</name>
    <dbReference type="NCBI Taxonomy" id="282301"/>
    <lineage>
        <taxon>Eukaryota</taxon>
        <taxon>Metazoa</taxon>
        <taxon>Spiralia</taxon>
        <taxon>Lophotrochozoa</taxon>
        <taxon>Platyhelminthes</taxon>
        <taxon>Rhabditophora</taxon>
        <taxon>Macrostomorpha</taxon>
        <taxon>Macrostomida</taxon>
        <taxon>Macrostomidae</taxon>
        <taxon>Macrostomum</taxon>
    </lineage>
</organism>
<sequence>MLNEKQQKEVYKCRFCDMNLQNFVTHIAPREILQQTTATTRVVRLRMSLENDPESGAISGKADEKSNSLKSLSASSAKNRSSCANLLKHKVVHTNSHARRATASSRWRATWLGIFCSALLRGSQSRLSSTPKTEEMNNGGQLRMRPVATGHSSSARPSVAILLDAEDEGFECGMCNETFRDKLALKVHASTARLTDCKPASGPCRRSSAVVVLRILQRSELLDHMRQHGYTAGDATESKKPAPQQPRRQQRNRGLHHSSNAESRCDFSGPVLIAVLIFARLVVHKSKCHPDVYGRVGADGSCSRRGRARTGWLRRPGTAGDHEVRIVKSKRRHRSCRLRVLACCVVEPNGASTVARAFLTLSKLNEHLALANVHSKAPVGKPAGVAEMSCEGGLVLDINSDADDNNSEGTANRPDNDAVLEDALYKVELLWLISGQESGNRAVRHGNVYRRNWMKRAEAQGRRSFGSFRGLIFERNLIGGLVQDGCCSSRRVASALLGGLLHGFGVDSAVGGRRLGSGVSALCSEVCSTGFEWTQLLAGGRLGSGVSSALLGGLLYRFRSGLSCWRGGRLGSGVSSALLGGLLHRFWSGISCRREADSDRSCQRSARRSVLQVSEWTQLSVGGRLGSEALDTSVVDSVGLGRSLLAAFHFDGFPAASNWNARRFGRDRDFSEMLWPGPPGPQLFWRIQRLECVASERRGPFWQMKACRSLQAEPTRVSPDSVTQFCCADPRIPRRPAHRFDVGPSGKAGVQCRKFRRSLSIGSRARRPSSSDCRG</sequence>
<evidence type="ECO:0000313" key="5">
    <source>
        <dbReference type="WBParaSite" id="maker-unitig_43070-snap-gene-0.2-mRNA-1"/>
    </source>
</evidence>
<accession>A0A1I8FPF2</accession>
<evidence type="ECO:0000313" key="4">
    <source>
        <dbReference type="Proteomes" id="UP000095280"/>
    </source>
</evidence>
<dbReference type="Proteomes" id="UP000095280">
    <property type="component" value="Unplaced"/>
</dbReference>
<dbReference type="WBParaSite" id="maker-unitig_43070-snap-gene-0.2-mRNA-1">
    <property type="protein sequence ID" value="maker-unitig_43070-snap-gene-0.2-mRNA-1"/>
    <property type="gene ID" value="maker-unitig_43070-snap-gene-0.2"/>
</dbReference>
<feature type="domain" description="C2H2-type" evidence="3">
    <location>
        <begin position="170"/>
        <end position="199"/>
    </location>
</feature>
<dbReference type="GO" id="GO:0008270">
    <property type="term" value="F:zinc ion binding"/>
    <property type="evidence" value="ECO:0007669"/>
    <property type="project" value="UniProtKB-KW"/>
</dbReference>
<name>A0A1I8FPF2_9PLAT</name>
<reference evidence="5" key="1">
    <citation type="submission" date="2016-11" db="UniProtKB">
        <authorList>
            <consortium name="WormBaseParasite"/>
        </authorList>
    </citation>
    <scope>IDENTIFICATION</scope>
</reference>
<proteinExistence type="predicted"/>
<evidence type="ECO:0000256" key="1">
    <source>
        <dbReference type="PROSITE-ProRule" id="PRU00042"/>
    </source>
</evidence>
<feature type="region of interest" description="Disordered" evidence="2">
    <location>
        <begin position="51"/>
        <end position="74"/>
    </location>
</feature>
<dbReference type="AlphaFoldDB" id="A0A1I8FPF2"/>
<dbReference type="PROSITE" id="PS50157">
    <property type="entry name" value="ZINC_FINGER_C2H2_2"/>
    <property type="match status" value="1"/>
</dbReference>
<keyword evidence="1" id="KW-0863">Zinc-finger</keyword>
<evidence type="ECO:0000259" key="3">
    <source>
        <dbReference type="PROSITE" id="PS50157"/>
    </source>
</evidence>
<dbReference type="InterPro" id="IPR013087">
    <property type="entry name" value="Znf_C2H2_type"/>
</dbReference>
<protein>
    <submittedName>
        <fullName evidence="5">C2H2-type domain-containing protein</fullName>
    </submittedName>
</protein>
<evidence type="ECO:0000256" key="2">
    <source>
        <dbReference type="SAM" id="MobiDB-lite"/>
    </source>
</evidence>
<keyword evidence="4" id="KW-1185">Reference proteome</keyword>
<keyword evidence="1" id="KW-0479">Metal-binding</keyword>
<keyword evidence="1" id="KW-0862">Zinc</keyword>